<dbReference type="CDD" id="cd00174">
    <property type="entry name" value="SH3"/>
    <property type="match status" value="1"/>
</dbReference>
<dbReference type="PANTHER" id="PTHR14167:SF116">
    <property type="entry name" value="CAP, ISOFORM AC"/>
    <property type="match status" value="1"/>
</dbReference>
<sequence length="54" mass="6144">VRALYDFEPENSEELRLKAGDVIDLKEELDENWMFGATPDGREGIFPSNYVGPL</sequence>
<dbReference type="InterPro" id="IPR050384">
    <property type="entry name" value="Endophilin_SH3RF"/>
</dbReference>
<dbReference type="SUPFAM" id="SSF50044">
    <property type="entry name" value="SH3-domain"/>
    <property type="match status" value="1"/>
</dbReference>
<protein>
    <recommendedName>
        <fullName evidence="3">SH3 domain-containing protein</fullName>
    </recommendedName>
</protein>
<evidence type="ECO:0000313" key="5">
    <source>
        <dbReference type="Proteomes" id="UP000054560"/>
    </source>
</evidence>
<name>A0A0L0FKY5_9EUKA</name>
<evidence type="ECO:0000259" key="3">
    <source>
        <dbReference type="PROSITE" id="PS50002"/>
    </source>
</evidence>
<dbReference type="PROSITE" id="PS50002">
    <property type="entry name" value="SH3"/>
    <property type="match status" value="1"/>
</dbReference>
<dbReference type="Gene3D" id="2.30.30.40">
    <property type="entry name" value="SH3 Domains"/>
    <property type="match status" value="1"/>
</dbReference>
<dbReference type="Proteomes" id="UP000054560">
    <property type="component" value="Unassembled WGS sequence"/>
</dbReference>
<dbReference type="InterPro" id="IPR036028">
    <property type="entry name" value="SH3-like_dom_sf"/>
</dbReference>
<evidence type="ECO:0000256" key="2">
    <source>
        <dbReference type="PROSITE-ProRule" id="PRU00192"/>
    </source>
</evidence>
<evidence type="ECO:0000256" key="1">
    <source>
        <dbReference type="ARBA" id="ARBA00022443"/>
    </source>
</evidence>
<dbReference type="OrthoDB" id="207120at2759"/>
<keyword evidence="5" id="KW-1185">Reference proteome</keyword>
<evidence type="ECO:0000313" key="4">
    <source>
        <dbReference type="EMBL" id="KNC77435.1"/>
    </source>
</evidence>
<dbReference type="GeneID" id="25910607"/>
<dbReference type="AlphaFoldDB" id="A0A0L0FKY5"/>
<dbReference type="PANTHER" id="PTHR14167">
    <property type="entry name" value="SH3 DOMAIN-CONTAINING"/>
    <property type="match status" value="1"/>
</dbReference>
<feature type="domain" description="SH3" evidence="3">
    <location>
        <begin position="1"/>
        <end position="54"/>
    </location>
</feature>
<dbReference type="RefSeq" id="XP_014151337.1">
    <property type="nucleotide sequence ID" value="XM_014295862.1"/>
</dbReference>
<feature type="non-terminal residue" evidence="4">
    <location>
        <position position="1"/>
    </location>
</feature>
<gene>
    <name evidence="4" type="ORF">SARC_10103</name>
</gene>
<reference evidence="4 5" key="1">
    <citation type="submission" date="2011-02" db="EMBL/GenBank/DDBJ databases">
        <title>The Genome Sequence of Sphaeroforma arctica JP610.</title>
        <authorList>
            <consortium name="The Broad Institute Genome Sequencing Platform"/>
            <person name="Russ C."/>
            <person name="Cuomo C."/>
            <person name="Young S.K."/>
            <person name="Zeng Q."/>
            <person name="Gargeya S."/>
            <person name="Alvarado L."/>
            <person name="Berlin A."/>
            <person name="Chapman S.B."/>
            <person name="Chen Z."/>
            <person name="Freedman E."/>
            <person name="Gellesch M."/>
            <person name="Goldberg J."/>
            <person name="Griggs A."/>
            <person name="Gujja S."/>
            <person name="Heilman E."/>
            <person name="Heiman D."/>
            <person name="Howarth C."/>
            <person name="Mehta T."/>
            <person name="Neiman D."/>
            <person name="Pearson M."/>
            <person name="Roberts A."/>
            <person name="Saif S."/>
            <person name="Shea T."/>
            <person name="Shenoy N."/>
            <person name="Sisk P."/>
            <person name="Stolte C."/>
            <person name="Sykes S."/>
            <person name="White J."/>
            <person name="Yandava C."/>
            <person name="Burger G."/>
            <person name="Gray M.W."/>
            <person name="Holland P.W.H."/>
            <person name="King N."/>
            <person name="Lang F.B.F."/>
            <person name="Roger A.J."/>
            <person name="Ruiz-Trillo I."/>
            <person name="Haas B."/>
            <person name="Nusbaum C."/>
            <person name="Birren B."/>
        </authorList>
    </citation>
    <scope>NUCLEOTIDE SEQUENCE [LARGE SCALE GENOMIC DNA]</scope>
    <source>
        <strain evidence="4 5">JP610</strain>
    </source>
</reference>
<dbReference type="Pfam" id="PF14604">
    <property type="entry name" value="SH3_9"/>
    <property type="match status" value="1"/>
</dbReference>
<dbReference type="InterPro" id="IPR001452">
    <property type="entry name" value="SH3_domain"/>
</dbReference>
<dbReference type="EMBL" id="KQ242733">
    <property type="protein sequence ID" value="KNC77435.1"/>
    <property type="molecule type" value="Genomic_DNA"/>
</dbReference>
<organism evidence="4 5">
    <name type="scientific">Sphaeroforma arctica JP610</name>
    <dbReference type="NCBI Taxonomy" id="667725"/>
    <lineage>
        <taxon>Eukaryota</taxon>
        <taxon>Ichthyosporea</taxon>
        <taxon>Ichthyophonida</taxon>
        <taxon>Sphaeroforma</taxon>
    </lineage>
</organism>
<dbReference type="PRINTS" id="PR00452">
    <property type="entry name" value="SH3DOMAIN"/>
</dbReference>
<keyword evidence="1 2" id="KW-0728">SH3 domain</keyword>
<dbReference type="STRING" id="667725.A0A0L0FKY5"/>
<dbReference type="GO" id="GO:0005737">
    <property type="term" value="C:cytoplasm"/>
    <property type="evidence" value="ECO:0007669"/>
    <property type="project" value="TreeGrafter"/>
</dbReference>
<proteinExistence type="predicted"/>
<dbReference type="SMART" id="SM00326">
    <property type="entry name" value="SH3"/>
    <property type="match status" value="1"/>
</dbReference>
<accession>A0A0L0FKY5</accession>